<dbReference type="Gene3D" id="2.60.40.3140">
    <property type="match status" value="1"/>
</dbReference>
<evidence type="ECO:0000256" key="1">
    <source>
        <dbReference type="SAM" id="SignalP"/>
    </source>
</evidence>
<accession>A0AAW7Z2M6</accession>
<feature type="domain" description="Transglutaminase-like" evidence="2">
    <location>
        <begin position="285"/>
        <end position="363"/>
    </location>
</feature>
<reference evidence="5" key="2">
    <citation type="submission" date="2023-07" db="EMBL/GenBank/DDBJ databases">
        <title>Genome content predicts the carbon catabolic preferences of heterotrophic bacteria.</title>
        <authorList>
            <person name="Gralka M."/>
        </authorList>
    </citation>
    <scope>NUCLEOTIDE SEQUENCE</scope>
    <source>
        <strain evidence="5">F2M12</strain>
    </source>
</reference>
<protein>
    <submittedName>
        <fullName evidence="5">DUF3857 and transglutaminase domain-containing protein</fullName>
    </submittedName>
</protein>
<dbReference type="SUPFAM" id="SSF54001">
    <property type="entry name" value="Cysteine proteinases"/>
    <property type="match status" value="1"/>
</dbReference>
<dbReference type="Pfam" id="PF01841">
    <property type="entry name" value="Transglut_core"/>
    <property type="match status" value="1"/>
</dbReference>
<organism evidence="5 7">
    <name type="scientific">Alteromonas stellipolaris</name>
    <dbReference type="NCBI Taxonomy" id="233316"/>
    <lineage>
        <taxon>Bacteria</taxon>
        <taxon>Pseudomonadati</taxon>
        <taxon>Pseudomonadota</taxon>
        <taxon>Gammaproteobacteria</taxon>
        <taxon>Alteromonadales</taxon>
        <taxon>Alteromonadaceae</taxon>
        <taxon>Alteromonas/Salinimonas group</taxon>
        <taxon>Alteromonas</taxon>
    </lineage>
</organism>
<dbReference type="Proteomes" id="UP000056750">
    <property type="component" value="Chromosome"/>
</dbReference>
<dbReference type="EMBL" id="JAUOQI010000005">
    <property type="protein sequence ID" value="MDO6577453.1"/>
    <property type="molecule type" value="Genomic_DNA"/>
</dbReference>
<feature type="signal peptide" evidence="1">
    <location>
        <begin position="1"/>
        <end position="22"/>
    </location>
</feature>
<feature type="chain" id="PRO_5043936500" evidence="1">
    <location>
        <begin position="23"/>
        <end position="730"/>
    </location>
</feature>
<evidence type="ECO:0000259" key="3">
    <source>
        <dbReference type="Pfam" id="PF12969"/>
    </source>
</evidence>
<dbReference type="SUPFAM" id="SSF48452">
    <property type="entry name" value="TPR-like"/>
    <property type="match status" value="1"/>
</dbReference>
<dbReference type="RefSeq" id="WP_057794639.1">
    <property type="nucleotide sequence ID" value="NZ_CAXIBE010000024.1"/>
</dbReference>
<evidence type="ECO:0000313" key="4">
    <source>
        <dbReference type="EMBL" id="AMJ72936.1"/>
    </source>
</evidence>
<dbReference type="InterPro" id="IPR038765">
    <property type="entry name" value="Papain-like_cys_pep_sf"/>
</dbReference>
<dbReference type="InterPro" id="IPR011990">
    <property type="entry name" value="TPR-like_helical_dom_sf"/>
</dbReference>
<dbReference type="InterPro" id="IPR024618">
    <property type="entry name" value="DUF3857"/>
</dbReference>
<gene>
    <name evidence="4" type="ORF">AVL57_02460</name>
    <name evidence="5" type="ORF">Q4527_08615</name>
</gene>
<evidence type="ECO:0000313" key="5">
    <source>
        <dbReference type="EMBL" id="MDO6577453.1"/>
    </source>
</evidence>
<keyword evidence="1" id="KW-0732">Signal</keyword>
<dbReference type="EMBL" id="CP013926">
    <property type="protein sequence ID" value="AMJ72936.1"/>
    <property type="molecule type" value="Genomic_DNA"/>
</dbReference>
<dbReference type="Pfam" id="PF12969">
    <property type="entry name" value="DUF3857"/>
    <property type="match status" value="1"/>
</dbReference>
<dbReference type="InterPro" id="IPR002931">
    <property type="entry name" value="Transglutaminase-like"/>
</dbReference>
<dbReference type="Proteomes" id="UP001170717">
    <property type="component" value="Unassembled WGS sequence"/>
</dbReference>
<dbReference type="Gene3D" id="1.25.40.10">
    <property type="entry name" value="Tetratricopeptide repeat domain"/>
    <property type="match status" value="1"/>
</dbReference>
<proteinExistence type="predicted"/>
<name>A0AAW7Z2M6_9ALTE</name>
<evidence type="ECO:0000313" key="6">
    <source>
        <dbReference type="Proteomes" id="UP000056750"/>
    </source>
</evidence>
<evidence type="ECO:0000259" key="2">
    <source>
        <dbReference type="Pfam" id="PF01841"/>
    </source>
</evidence>
<evidence type="ECO:0000313" key="7">
    <source>
        <dbReference type="Proteomes" id="UP001170717"/>
    </source>
</evidence>
<dbReference type="KEGG" id="asq:AVL57_02460"/>
<reference evidence="4 6" key="1">
    <citation type="submission" date="2015-12" db="EMBL/GenBank/DDBJ databases">
        <title>Intraspecies pangenome expansion in the marine bacterium Alteromonas.</title>
        <authorList>
            <person name="Lopez-Perez M."/>
            <person name="Rodriguez-Valera F."/>
        </authorList>
    </citation>
    <scope>NUCLEOTIDE SEQUENCE [LARGE SCALE GENOMIC DNA]</scope>
    <source>
        <strain evidence="4 6">LMG 21861</strain>
    </source>
</reference>
<dbReference type="Gene3D" id="3.10.620.30">
    <property type="match status" value="1"/>
</dbReference>
<feature type="domain" description="DUF3857" evidence="3">
    <location>
        <begin position="67"/>
        <end position="236"/>
    </location>
</feature>
<keyword evidence="6" id="KW-1185">Reference proteome</keyword>
<sequence>MAVYIRVFVIFLSFLVITNASAESTSIGPDVETLLALKTDAIEYAESGAVILSRKTEITVDEQRLESTKYYRAIYIASEEAVSDYSKLVNSFNAYYHTSSIDFARVIAADGQIFNMQDDAISEVAANNDDYLDDMKRIEFAVPQLKVGNIIEYQINEKQTKAIIDGEWFTGIRFNHVKFLPQKNWVRIDPILTSLTILTIPNSVDLYIESRNTDLSPLVTKSGSTTQYEWKMDKLEGIEIESGMPPIDETLPLVYVSTMNNWKTVDDWYWDLFKPSLMPADNVTALANELFSGQDTQTGKVKAVFDYMQKNVRYIGAHVNRGGYQPHTAQEVLQNAYGDCKDQTTLIVALLNEAGIKASPALVNTYNGSVVFDDLPALNFNHMITYVTTDEGSYWLDTSGQTGTFPGLSAMLGGKRTFVITGNAGQLVEVPHVDPEENVAKVAVDYSLNDSALSASVKMSFDGQVETNLRNYYQFSPEKRAVVEQLLSPFVHDNRVTSFTATDPADSATPFEIEGKFVDLLSITEDISRFHYSMNYAQILKVFTGFSIMEPVSERAQDLYIQIPITVELFITYPAPWSDAELVQNGPASNYQNPFFEITHTAQPSDNEVTSTSKFVLYAQTIPVEEYAAFFNAIDAFQKGSESMFVYDKVMATSPQSHEALSIEEQIAHSRALLDSGRFDEALEYVTELANGNKDNGEVQFLLGIVHGFNGKDALSEAAFERAESLGYQY</sequence>
<dbReference type="AlphaFoldDB" id="A0AAW7Z2M6"/>